<keyword evidence="1" id="KW-0732">Signal</keyword>
<dbReference type="RefSeq" id="WP_015871255.1">
    <property type="nucleotide sequence ID" value="NZ_AP028097.1"/>
</dbReference>
<dbReference type="PROSITE" id="PS51257">
    <property type="entry name" value="PROKAR_LIPOPROTEIN"/>
    <property type="match status" value="1"/>
</dbReference>
<sequence length="139" mass="15628">MKRILTVLLCSLAGACSAPPTAQQLLHHRYVLQAIDDHPLVETTATRALTPDLEFGEKLWVSASLCGQLSGQATLRRGTLRIAELQRTPAPCPDPVWQTAQHRLETMLRYGARLTLQGDTLELRDAQGLLLRYRLRDWM</sequence>
<feature type="signal peptide" evidence="1">
    <location>
        <begin position="1"/>
        <end position="22"/>
    </location>
</feature>
<evidence type="ECO:0000259" key="2">
    <source>
        <dbReference type="Pfam" id="PF03724"/>
    </source>
</evidence>
<organism evidence="3 4">
    <name type="scientific">Edwardsiella ictaluri</name>
    <dbReference type="NCBI Taxonomy" id="67780"/>
    <lineage>
        <taxon>Bacteria</taxon>
        <taxon>Pseudomonadati</taxon>
        <taxon>Pseudomonadota</taxon>
        <taxon>Gammaproteobacteria</taxon>
        <taxon>Enterobacterales</taxon>
        <taxon>Hafniaceae</taxon>
        <taxon>Edwardsiella</taxon>
    </lineage>
</organism>
<dbReference type="GeneID" id="69538874"/>
<feature type="domain" description="DUF306" evidence="2">
    <location>
        <begin position="23"/>
        <end position="132"/>
    </location>
</feature>
<evidence type="ECO:0000256" key="1">
    <source>
        <dbReference type="SAM" id="SignalP"/>
    </source>
</evidence>
<feature type="chain" id="PRO_5046448162" evidence="1">
    <location>
        <begin position="23"/>
        <end position="139"/>
    </location>
</feature>
<dbReference type="Proteomes" id="UP001222680">
    <property type="component" value="Chromosome"/>
</dbReference>
<name>A0ABY8GFK9_EDWIC</name>
<evidence type="ECO:0000313" key="4">
    <source>
        <dbReference type="Proteomes" id="UP001222680"/>
    </source>
</evidence>
<dbReference type="InterPro" id="IPR038670">
    <property type="entry name" value="HslJ-like_sf"/>
</dbReference>
<evidence type="ECO:0000313" key="3">
    <source>
        <dbReference type="EMBL" id="WFN96297.1"/>
    </source>
</evidence>
<gene>
    <name evidence="3" type="ORF">MAY91_16275</name>
</gene>
<proteinExistence type="predicted"/>
<dbReference type="EMBL" id="CP092014">
    <property type="protein sequence ID" value="WFN96297.1"/>
    <property type="molecule type" value="Genomic_DNA"/>
</dbReference>
<dbReference type="Pfam" id="PF03724">
    <property type="entry name" value="META"/>
    <property type="match status" value="1"/>
</dbReference>
<keyword evidence="4" id="KW-1185">Reference proteome</keyword>
<dbReference type="InterPro" id="IPR005184">
    <property type="entry name" value="DUF306_Meta_HslJ"/>
</dbReference>
<reference evidence="3 4" key="1">
    <citation type="submission" date="2022-02" db="EMBL/GenBank/DDBJ databases">
        <title>Phenotypic, genotypic and serological characterization of Edwardsiella ictaluri from catfish and ornamental fish species.</title>
        <authorList>
            <person name="Rose D."/>
            <person name="Tekedar H.C."/>
            <person name="Waldbieser G.C."/>
            <person name="Aarattuthodi S."/>
            <person name="Griffin M.J."/>
        </authorList>
    </citation>
    <scope>NUCLEOTIDE SEQUENCE [LARGE SCALE GENOMIC DNA]</scope>
    <source>
        <strain evidence="3 4">13 TAL-140 K3</strain>
    </source>
</reference>
<accession>A0ABY8GFK9</accession>
<dbReference type="Gene3D" id="2.40.128.270">
    <property type="match status" value="1"/>
</dbReference>
<protein>
    <submittedName>
        <fullName evidence="3">META domain-containing protein</fullName>
    </submittedName>
</protein>